<dbReference type="PROSITE" id="PS51419">
    <property type="entry name" value="RAB"/>
    <property type="match status" value="1"/>
</dbReference>
<dbReference type="SMART" id="SM00173">
    <property type="entry name" value="RAS"/>
    <property type="match status" value="1"/>
</dbReference>
<name>A0A0F9R5U3_9ZZZZ</name>
<dbReference type="PRINTS" id="PR00449">
    <property type="entry name" value="RASTRNSFRMNG"/>
</dbReference>
<dbReference type="Gene3D" id="3.40.50.300">
    <property type="entry name" value="P-loop containing nucleotide triphosphate hydrolases"/>
    <property type="match status" value="2"/>
</dbReference>
<dbReference type="InterPro" id="IPR027417">
    <property type="entry name" value="P-loop_NTPase"/>
</dbReference>
<dbReference type="AlphaFoldDB" id="A0A0F9R5U3"/>
<keyword evidence="2" id="KW-0812">Transmembrane</keyword>
<evidence type="ECO:0008006" key="4">
    <source>
        <dbReference type="Google" id="ProtNLM"/>
    </source>
</evidence>
<dbReference type="SMART" id="SM00175">
    <property type="entry name" value="RAB"/>
    <property type="match status" value="1"/>
</dbReference>
<comment type="caution">
    <text evidence="3">The sequence shown here is derived from an EMBL/GenBank/DDBJ whole genome shotgun (WGS) entry which is preliminary data.</text>
</comment>
<protein>
    <recommendedName>
        <fullName evidence="4">GTP-binding protein</fullName>
    </recommendedName>
</protein>
<keyword evidence="2" id="KW-1133">Transmembrane helix</keyword>
<dbReference type="CDD" id="cd00154">
    <property type="entry name" value="Rab"/>
    <property type="match status" value="1"/>
</dbReference>
<evidence type="ECO:0000256" key="1">
    <source>
        <dbReference type="ARBA" id="ARBA00022741"/>
    </source>
</evidence>
<gene>
    <name evidence="3" type="ORF">LCGC14_0690720</name>
</gene>
<accession>A0A0F9R5U3</accession>
<evidence type="ECO:0000256" key="2">
    <source>
        <dbReference type="SAM" id="Phobius"/>
    </source>
</evidence>
<dbReference type="SMART" id="SM00174">
    <property type="entry name" value="RHO"/>
    <property type="match status" value="1"/>
</dbReference>
<dbReference type="GO" id="GO:0003924">
    <property type="term" value="F:GTPase activity"/>
    <property type="evidence" value="ECO:0007669"/>
    <property type="project" value="InterPro"/>
</dbReference>
<sequence length="268" mass="31015">MIKVTLSLWDTGGQERFDFFKTEFFKGVAAVGLVFDLSRPNTFDKIDGYFSEIRDRSGNIPIFLVGNKNDLKENIGETIPREKIIQKVNQYYLFEYIETSAIEYQNVEKLFYRLAITSLLDFKPRLGEIIDGNHFRFKVLLTGAAAVGKSSLIRTFTQKQFDQDYKLTVACDFMVADIDVFEEDIPLEIFDKIQKAVRAFKGRFRKGRKKEENLETPELQDEEIVDQSNVINQSITKSQKKSIKKYLIIGITLIGITLITIIYFNFFS</sequence>
<reference evidence="3" key="1">
    <citation type="journal article" date="2015" name="Nature">
        <title>Complex archaea that bridge the gap between prokaryotes and eukaryotes.</title>
        <authorList>
            <person name="Spang A."/>
            <person name="Saw J.H."/>
            <person name="Jorgensen S.L."/>
            <person name="Zaremba-Niedzwiedzka K."/>
            <person name="Martijn J."/>
            <person name="Lind A.E."/>
            <person name="van Eijk R."/>
            <person name="Schleper C."/>
            <person name="Guy L."/>
            <person name="Ettema T.J."/>
        </authorList>
    </citation>
    <scope>NUCLEOTIDE SEQUENCE</scope>
</reference>
<keyword evidence="1" id="KW-0547">Nucleotide-binding</keyword>
<dbReference type="GO" id="GO:0005525">
    <property type="term" value="F:GTP binding"/>
    <property type="evidence" value="ECO:0007669"/>
    <property type="project" value="InterPro"/>
</dbReference>
<dbReference type="PANTHER" id="PTHR47978">
    <property type="match status" value="1"/>
</dbReference>
<dbReference type="Pfam" id="PF00071">
    <property type="entry name" value="Ras"/>
    <property type="match status" value="2"/>
</dbReference>
<dbReference type="SUPFAM" id="SSF52540">
    <property type="entry name" value="P-loop containing nucleoside triphosphate hydrolases"/>
    <property type="match status" value="2"/>
</dbReference>
<keyword evidence="2" id="KW-0472">Membrane</keyword>
<evidence type="ECO:0000313" key="3">
    <source>
        <dbReference type="EMBL" id="KKN44662.1"/>
    </source>
</evidence>
<organism evidence="3">
    <name type="scientific">marine sediment metagenome</name>
    <dbReference type="NCBI Taxonomy" id="412755"/>
    <lineage>
        <taxon>unclassified sequences</taxon>
        <taxon>metagenomes</taxon>
        <taxon>ecological metagenomes</taxon>
    </lineage>
</organism>
<feature type="transmembrane region" description="Helical" evidence="2">
    <location>
        <begin position="246"/>
        <end position="266"/>
    </location>
</feature>
<dbReference type="EMBL" id="LAZR01001437">
    <property type="protein sequence ID" value="KKN44662.1"/>
    <property type="molecule type" value="Genomic_DNA"/>
</dbReference>
<proteinExistence type="predicted"/>
<dbReference type="InterPro" id="IPR001806">
    <property type="entry name" value="Small_GTPase"/>
</dbReference>